<dbReference type="OrthoDB" id="2444257at2759"/>
<protein>
    <submittedName>
        <fullName evidence="1">Uncharacterized protein</fullName>
    </submittedName>
</protein>
<comment type="caution">
    <text evidence="1">The sequence shown here is derived from an EMBL/GenBank/DDBJ whole genome shotgun (WGS) entry which is preliminary data.</text>
</comment>
<organism evidence="1 2">
    <name type="scientific">Rhizophagus clarus</name>
    <dbReference type="NCBI Taxonomy" id="94130"/>
    <lineage>
        <taxon>Eukaryota</taxon>
        <taxon>Fungi</taxon>
        <taxon>Fungi incertae sedis</taxon>
        <taxon>Mucoromycota</taxon>
        <taxon>Glomeromycotina</taxon>
        <taxon>Glomeromycetes</taxon>
        <taxon>Glomerales</taxon>
        <taxon>Glomeraceae</taxon>
        <taxon>Rhizophagus</taxon>
    </lineage>
</organism>
<name>A0A8H3QFB2_9GLOM</name>
<dbReference type="AlphaFoldDB" id="A0A8H3QFB2"/>
<evidence type="ECO:0000313" key="2">
    <source>
        <dbReference type="Proteomes" id="UP000615446"/>
    </source>
</evidence>
<dbReference type="EMBL" id="BLAL01000028">
    <property type="protein sequence ID" value="GES77151.1"/>
    <property type="molecule type" value="Genomic_DNA"/>
</dbReference>
<accession>A0A8H3QFB2</accession>
<gene>
    <name evidence="1" type="ORF">RCL2_000453400</name>
</gene>
<proteinExistence type="predicted"/>
<reference evidence="1" key="1">
    <citation type="submission" date="2019-10" db="EMBL/GenBank/DDBJ databases">
        <title>Conservation and host-specific expression of non-tandemly repeated heterogenous ribosome RNA gene in arbuscular mycorrhizal fungi.</title>
        <authorList>
            <person name="Maeda T."/>
            <person name="Kobayashi Y."/>
            <person name="Nakagawa T."/>
            <person name="Ezawa T."/>
            <person name="Yamaguchi K."/>
            <person name="Bino T."/>
            <person name="Nishimoto Y."/>
            <person name="Shigenobu S."/>
            <person name="Kawaguchi M."/>
        </authorList>
    </citation>
    <scope>NUCLEOTIDE SEQUENCE</scope>
    <source>
        <strain evidence="1">HR1</strain>
    </source>
</reference>
<dbReference type="Proteomes" id="UP000615446">
    <property type="component" value="Unassembled WGS sequence"/>
</dbReference>
<evidence type="ECO:0000313" key="1">
    <source>
        <dbReference type="EMBL" id="GES77151.1"/>
    </source>
</evidence>
<sequence length="125" mass="14688">MIKELLYELFYDHKQLSDQEIKNCIQEKLIKDKNCSQQLHKLDEKANKEYTSQNAIWVQSVLEIIFDESYLSTKIDTNIIESYTRTIIDTESISDEHTNIYSPSNNTSTDKMVLDEPYTNIEDDV</sequence>